<feature type="domain" description="Alcohol dehydrogenase iron-type/glycerol dehydrogenase GldA" evidence="3">
    <location>
        <begin position="10"/>
        <end position="176"/>
    </location>
</feature>
<sequence length="382" mass="41019">MNINKFVMPEVIFGHGSRDQVGESCLRLGAKKVLIVSDRGVMNEGWLENVIENCKKAGLLFATFYDITTNPKDFEVEKGKEQYIAHECDAVIGVGGGSAIDTAKAIAILVTNGGSIHDYEGVDKINEPLPPMVMIATTAGSGSEVSQFSVIVDSKNKKKMTIVSKSLVPDIAIVDPQTLTTKSPQLTASTGLDVLTHAIEAYVSIAATPLTDVQAKNAIQLVAEHLRPSVASKINMESKYHMAMASLQAGLAFSNAILGAVHAMSHAIGGRFPLLHGEVNAVLLPHVMEFNFLAVPKKFSTIAELCGESVQSLSNIEAGKKAIDYIKQLSLDIGAPQRLSEMGLTDEGISEMSQVALEDACMITNPRDIKIEDVIQLYRQAL</sequence>
<protein>
    <submittedName>
        <fullName evidence="5">Alcohol dehydrogenase</fullName>
    </submittedName>
</protein>
<dbReference type="Proteomes" id="UP000054099">
    <property type="component" value="Unassembled WGS sequence"/>
</dbReference>
<dbReference type="FunFam" id="1.20.1090.10:FF:000001">
    <property type="entry name" value="Aldehyde-alcohol dehydrogenase"/>
    <property type="match status" value="1"/>
</dbReference>
<keyword evidence="2" id="KW-0560">Oxidoreductase</keyword>
<evidence type="ECO:0000313" key="6">
    <source>
        <dbReference type="Proteomes" id="UP000054099"/>
    </source>
</evidence>
<organism evidence="5 6">
    <name type="scientific">Fictibacillus enclensis</name>
    <dbReference type="NCBI Taxonomy" id="1017270"/>
    <lineage>
        <taxon>Bacteria</taxon>
        <taxon>Bacillati</taxon>
        <taxon>Bacillota</taxon>
        <taxon>Bacilli</taxon>
        <taxon>Bacillales</taxon>
        <taxon>Fictibacillaceae</taxon>
        <taxon>Fictibacillus</taxon>
    </lineage>
</organism>
<dbReference type="SUPFAM" id="SSF56796">
    <property type="entry name" value="Dehydroquinate synthase-like"/>
    <property type="match status" value="1"/>
</dbReference>
<dbReference type="AlphaFoldDB" id="A0A0V8JBN5"/>
<dbReference type="RefSeq" id="WP_061968302.1">
    <property type="nucleotide sequence ID" value="NZ_FMAV01000001.1"/>
</dbReference>
<dbReference type="Pfam" id="PF00465">
    <property type="entry name" value="Fe-ADH"/>
    <property type="match status" value="1"/>
</dbReference>
<evidence type="ECO:0000259" key="3">
    <source>
        <dbReference type="Pfam" id="PF00465"/>
    </source>
</evidence>
<proteinExistence type="inferred from homology"/>
<keyword evidence="6" id="KW-1185">Reference proteome</keyword>
<evidence type="ECO:0000256" key="2">
    <source>
        <dbReference type="ARBA" id="ARBA00023002"/>
    </source>
</evidence>
<evidence type="ECO:0000256" key="1">
    <source>
        <dbReference type="ARBA" id="ARBA00007358"/>
    </source>
</evidence>
<comment type="caution">
    <text evidence="5">The sequence shown here is derived from an EMBL/GenBank/DDBJ whole genome shotgun (WGS) entry which is preliminary data.</text>
</comment>
<dbReference type="PANTHER" id="PTHR11496:SF102">
    <property type="entry name" value="ALCOHOL DEHYDROGENASE 4"/>
    <property type="match status" value="1"/>
</dbReference>
<dbReference type="Pfam" id="PF25137">
    <property type="entry name" value="ADH_Fe_C"/>
    <property type="match status" value="1"/>
</dbReference>
<dbReference type="CDD" id="cd17814">
    <property type="entry name" value="Fe-ADH-like"/>
    <property type="match status" value="1"/>
</dbReference>
<reference evidence="5 6" key="1">
    <citation type="journal article" date="2014" name="Antonie Van Leeuwenhoek">
        <title>Fictibacillus enclensis sp. nov., isolated from marine sediment.</title>
        <authorList>
            <person name="Dastager S.G."/>
            <person name="Mawlankar R."/>
            <person name="Srinivasan K."/>
            <person name="Tang S.K."/>
            <person name="Lee J.C."/>
            <person name="Ramana V.V."/>
            <person name="Shouche Y.S."/>
        </authorList>
    </citation>
    <scope>NUCLEOTIDE SEQUENCE [LARGE SCALE GENOMIC DNA]</scope>
    <source>
        <strain evidence="5 6">NIO-1003</strain>
    </source>
</reference>
<dbReference type="EMBL" id="LNQN01000001">
    <property type="protein sequence ID" value="KSU84559.1"/>
    <property type="molecule type" value="Genomic_DNA"/>
</dbReference>
<dbReference type="Gene3D" id="1.20.1090.10">
    <property type="entry name" value="Dehydroquinate synthase-like - alpha domain"/>
    <property type="match status" value="1"/>
</dbReference>
<dbReference type="Gene3D" id="3.40.50.1970">
    <property type="match status" value="1"/>
</dbReference>
<accession>A0A0V8JBN5</accession>
<dbReference type="OrthoDB" id="9815791at2"/>
<dbReference type="GO" id="GO:0046872">
    <property type="term" value="F:metal ion binding"/>
    <property type="evidence" value="ECO:0007669"/>
    <property type="project" value="InterPro"/>
</dbReference>
<dbReference type="InterPro" id="IPR039697">
    <property type="entry name" value="Alcohol_dehydrogenase_Fe"/>
</dbReference>
<dbReference type="GO" id="GO:0004022">
    <property type="term" value="F:alcohol dehydrogenase (NAD+) activity"/>
    <property type="evidence" value="ECO:0007669"/>
    <property type="project" value="TreeGrafter"/>
</dbReference>
<evidence type="ECO:0000313" key="5">
    <source>
        <dbReference type="EMBL" id="KSU84559.1"/>
    </source>
</evidence>
<name>A0A0V8JBN5_9BACL</name>
<comment type="similarity">
    <text evidence="1">Belongs to the iron-containing alcohol dehydrogenase family.</text>
</comment>
<gene>
    <name evidence="5" type="ORF">AS030_03160</name>
</gene>
<evidence type="ECO:0000259" key="4">
    <source>
        <dbReference type="Pfam" id="PF25137"/>
    </source>
</evidence>
<dbReference type="PANTHER" id="PTHR11496">
    <property type="entry name" value="ALCOHOL DEHYDROGENASE"/>
    <property type="match status" value="1"/>
</dbReference>
<dbReference type="InterPro" id="IPR056798">
    <property type="entry name" value="ADH_Fe_C"/>
</dbReference>
<dbReference type="FunFam" id="3.40.50.1970:FF:000003">
    <property type="entry name" value="Alcohol dehydrogenase, iron-containing"/>
    <property type="match status" value="1"/>
</dbReference>
<feature type="domain" description="Fe-containing alcohol dehydrogenase-like C-terminal" evidence="4">
    <location>
        <begin position="187"/>
        <end position="381"/>
    </location>
</feature>
<dbReference type="InterPro" id="IPR001670">
    <property type="entry name" value="ADH_Fe/GldA"/>
</dbReference>